<dbReference type="SUPFAM" id="SSF56112">
    <property type="entry name" value="Protein kinase-like (PK-like)"/>
    <property type="match status" value="1"/>
</dbReference>
<dbReference type="GO" id="GO:0005524">
    <property type="term" value="F:ATP binding"/>
    <property type="evidence" value="ECO:0007669"/>
    <property type="project" value="InterPro"/>
</dbReference>
<proteinExistence type="predicted"/>
<feature type="compositionally biased region" description="Basic and acidic residues" evidence="1">
    <location>
        <begin position="544"/>
        <end position="557"/>
    </location>
</feature>
<evidence type="ECO:0000259" key="2">
    <source>
        <dbReference type="PROSITE" id="PS50011"/>
    </source>
</evidence>
<dbReference type="Gene3D" id="1.10.510.10">
    <property type="entry name" value="Transferase(Phosphotransferase) domain 1"/>
    <property type="match status" value="1"/>
</dbReference>
<dbReference type="Pfam" id="PF00069">
    <property type="entry name" value="Pkinase"/>
    <property type="match status" value="1"/>
</dbReference>
<name>A0A439D5A1_9PEZI</name>
<accession>A0A439D5A1</accession>
<feature type="region of interest" description="Disordered" evidence="1">
    <location>
        <begin position="544"/>
        <end position="563"/>
    </location>
</feature>
<dbReference type="PROSITE" id="PS50011">
    <property type="entry name" value="PROTEIN_KINASE_DOM"/>
    <property type="match status" value="1"/>
</dbReference>
<gene>
    <name evidence="3" type="ORF">EKO27_g5509</name>
</gene>
<protein>
    <recommendedName>
        <fullName evidence="2">Protein kinase domain-containing protein</fullName>
    </recommendedName>
</protein>
<sequence length="1060" mass="119664">MESDEPSVLILTKACISKFEELLALHGPRHTELESRLADFCLWADSVGALSKPGSSLDSRLQGRFNDLALVRNVLNTLVDSLDYAKNVAESERGSDESIRNLDSAIGNLALIGVAIRRTGKASRNRRADLTFDPDEHPDFRTHLECIVLLRPTEAALFHQNENGDFVADLDPSKLSPLQNRLVDANLRRRHKFNIAQKKSKHQKEAHVQVSASMAPLAADDPLRDGPPPSVQNVVGPKGLGPHLITKDPSRPEPTISGFSLASTAEGTLKYAPAVKRGHPGVAKTQITSIAADAEFPKPPPIPLVDVFTNPMTWKQHIIEDLCPYTCVAENCPTPQLLFCTRSEWENHVRQSHLPRWQCPFCDEHDAIYPTMESMGSHIQIEHKDELLETSFSTIISWSAVQTMGIKSCPLCDSCGPEDCTELVDHVLQHTYEFALRALPWPPTTIQDLNVLPGSFNVPGDTEHAGDIPQWINGAMHEKVEISRLALCDYDRADHLFPAPNKFPEYSDYFLTNDYFNESPGDRSSEPQTGQSVHLDISNSHVSWDHSDDGNTRRDSGNTDAFSQSAETTLYDRLKTMVVFFYQEENTETLSQPSFLPLDALNRAITPDIVKAQLVSEDDFNQIFERSKKVFAILGFVGTEARIRDLFKDGLLDEHLPLERIEDAQQSELLRSRRQGREFKSFSKWGKRDIDDFLRRQWLVLAPVFTTRGEHIDIDGDTPLPLYDITVISVTKISIMYSGILHAAHIVPRPTFNFKVAVKSYVIQTDFYKEKKALSRILTLRHPHLIQHIATIQRGNLFCIIFPWANGGSLCDFWRSYPDALPTRSFKTFLWCFQQMAGLVDGLFPLHRVNYRHDDLGPYHILHFNDQDNSSVCGTLVIAGFRHAIRHHISSELRHDPEMQSASSLLYEPPEAESPTPRPRRYDMWSIGCIFMEFAIWLLYGYNAIDKFRKLLGDREIPWSERGAFYKSTEGDTKIIHPVVSRGFDALRNDPRCAKGTGLEGLVSLISNDLIVIDPGKRANAETSRDKLREIVRKAEKDPSYLMKNVEPPPEIPDMFAGEI</sequence>
<evidence type="ECO:0000313" key="4">
    <source>
        <dbReference type="Proteomes" id="UP000286045"/>
    </source>
</evidence>
<feature type="domain" description="Protein kinase" evidence="2">
    <location>
        <begin position="679"/>
        <end position="1032"/>
    </location>
</feature>
<dbReference type="Proteomes" id="UP000286045">
    <property type="component" value="Unassembled WGS sequence"/>
</dbReference>
<dbReference type="InterPro" id="IPR011009">
    <property type="entry name" value="Kinase-like_dom_sf"/>
</dbReference>
<dbReference type="SMART" id="SM00355">
    <property type="entry name" value="ZnF_C2H2"/>
    <property type="match status" value="3"/>
</dbReference>
<evidence type="ECO:0000256" key="1">
    <source>
        <dbReference type="SAM" id="MobiDB-lite"/>
    </source>
</evidence>
<keyword evidence="4" id="KW-1185">Reference proteome</keyword>
<dbReference type="PANTHER" id="PTHR35391">
    <property type="entry name" value="C2H2-TYPE DOMAIN-CONTAINING PROTEIN-RELATED"/>
    <property type="match status" value="1"/>
</dbReference>
<dbReference type="SMART" id="SM00220">
    <property type="entry name" value="S_TKc"/>
    <property type="match status" value="1"/>
</dbReference>
<dbReference type="InterPro" id="IPR000719">
    <property type="entry name" value="Prot_kinase_dom"/>
</dbReference>
<dbReference type="STRING" id="363999.A0A439D5A1"/>
<dbReference type="PANTHER" id="PTHR35391:SF5">
    <property type="entry name" value="DUF6590 DOMAIN-CONTAINING PROTEIN"/>
    <property type="match status" value="1"/>
</dbReference>
<comment type="caution">
    <text evidence="3">The sequence shown here is derived from an EMBL/GenBank/DDBJ whole genome shotgun (WGS) entry which is preliminary data.</text>
</comment>
<dbReference type="GO" id="GO:0004672">
    <property type="term" value="F:protein kinase activity"/>
    <property type="evidence" value="ECO:0007669"/>
    <property type="project" value="InterPro"/>
</dbReference>
<evidence type="ECO:0000313" key="3">
    <source>
        <dbReference type="EMBL" id="RWA09597.1"/>
    </source>
</evidence>
<dbReference type="InterPro" id="IPR013087">
    <property type="entry name" value="Znf_C2H2_type"/>
</dbReference>
<dbReference type="EMBL" id="RYZI01000147">
    <property type="protein sequence ID" value="RWA09597.1"/>
    <property type="molecule type" value="Genomic_DNA"/>
</dbReference>
<dbReference type="AlphaFoldDB" id="A0A439D5A1"/>
<reference evidence="3 4" key="1">
    <citation type="submission" date="2018-12" db="EMBL/GenBank/DDBJ databases">
        <title>Draft genome sequence of Xylaria grammica IHI A82.</title>
        <authorList>
            <person name="Buettner E."/>
            <person name="Kellner H."/>
        </authorList>
    </citation>
    <scope>NUCLEOTIDE SEQUENCE [LARGE SCALE GENOMIC DNA]</scope>
    <source>
        <strain evidence="3 4">IHI A82</strain>
    </source>
</reference>
<organism evidence="3 4">
    <name type="scientific">Xylaria grammica</name>
    <dbReference type="NCBI Taxonomy" id="363999"/>
    <lineage>
        <taxon>Eukaryota</taxon>
        <taxon>Fungi</taxon>
        <taxon>Dikarya</taxon>
        <taxon>Ascomycota</taxon>
        <taxon>Pezizomycotina</taxon>
        <taxon>Sordariomycetes</taxon>
        <taxon>Xylariomycetidae</taxon>
        <taxon>Xylariales</taxon>
        <taxon>Xylariaceae</taxon>
        <taxon>Xylaria</taxon>
    </lineage>
</organism>